<evidence type="ECO:0000256" key="2">
    <source>
        <dbReference type="ARBA" id="ARBA00023125"/>
    </source>
</evidence>
<dbReference type="GO" id="GO:0043565">
    <property type="term" value="F:sequence-specific DNA binding"/>
    <property type="evidence" value="ECO:0007669"/>
    <property type="project" value="InterPro"/>
</dbReference>
<dbReference type="PROSITE" id="PS01124">
    <property type="entry name" value="HTH_ARAC_FAMILY_2"/>
    <property type="match status" value="1"/>
</dbReference>
<dbReference type="PANTHER" id="PTHR46796:SF13">
    <property type="entry name" value="HTH-TYPE TRANSCRIPTIONAL ACTIVATOR RHAS"/>
    <property type="match status" value="1"/>
</dbReference>
<dbReference type="SUPFAM" id="SSF46689">
    <property type="entry name" value="Homeodomain-like"/>
    <property type="match status" value="1"/>
</dbReference>
<keyword evidence="1" id="KW-0805">Transcription regulation</keyword>
<evidence type="ECO:0000256" key="3">
    <source>
        <dbReference type="ARBA" id="ARBA00023163"/>
    </source>
</evidence>
<dbReference type="GO" id="GO:0003700">
    <property type="term" value="F:DNA-binding transcription factor activity"/>
    <property type="evidence" value="ECO:0007669"/>
    <property type="project" value="InterPro"/>
</dbReference>
<dbReference type="EMBL" id="CAJRAF010000002">
    <property type="protein sequence ID" value="CAG4997655.1"/>
    <property type="molecule type" value="Genomic_DNA"/>
</dbReference>
<dbReference type="InterPro" id="IPR018060">
    <property type="entry name" value="HTH_AraC"/>
</dbReference>
<evidence type="ECO:0000256" key="1">
    <source>
        <dbReference type="ARBA" id="ARBA00023015"/>
    </source>
</evidence>
<keyword evidence="6" id="KW-1185">Reference proteome</keyword>
<dbReference type="InterPro" id="IPR046532">
    <property type="entry name" value="DUF6597"/>
</dbReference>
<dbReference type="Pfam" id="PF20240">
    <property type="entry name" value="DUF6597"/>
    <property type="match status" value="1"/>
</dbReference>
<dbReference type="InterPro" id="IPR009057">
    <property type="entry name" value="Homeodomain-like_sf"/>
</dbReference>
<dbReference type="PANTHER" id="PTHR46796">
    <property type="entry name" value="HTH-TYPE TRANSCRIPTIONAL ACTIVATOR RHAS-RELATED"/>
    <property type="match status" value="1"/>
</dbReference>
<dbReference type="Gene3D" id="1.10.10.60">
    <property type="entry name" value="Homeodomain-like"/>
    <property type="match status" value="1"/>
</dbReference>
<dbReference type="Pfam" id="PF12833">
    <property type="entry name" value="HTH_18"/>
    <property type="match status" value="1"/>
</dbReference>
<evidence type="ECO:0000259" key="4">
    <source>
        <dbReference type="PROSITE" id="PS01124"/>
    </source>
</evidence>
<evidence type="ECO:0000313" key="6">
    <source>
        <dbReference type="Proteomes" id="UP000680038"/>
    </source>
</evidence>
<comment type="caution">
    <text evidence="5">The sequence shown here is derived from an EMBL/GenBank/DDBJ whole genome shotgun (WGS) entry which is preliminary data.</text>
</comment>
<dbReference type="RefSeq" id="WP_215238520.1">
    <property type="nucleotide sequence ID" value="NZ_CAJRAF010000002.1"/>
</dbReference>
<keyword evidence="2" id="KW-0238">DNA-binding</keyword>
<reference evidence="5" key="1">
    <citation type="submission" date="2021-04" db="EMBL/GenBank/DDBJ databases">
        <authorList>
            <person name="Rodrigo-Torres L."/>
            <person name="Arahal R. D."/>
            <person name="Lucena T."/>
        </authorList>
    </citation>
    <scope>NUCLEOTIDE SEQUENCE</scope>
    <source>
        <strain evidence="5">CECT 9275</strain>
    </source>
</reference>
<protein>
    <recommendedName>
        <fullName evidence="4">HTH araC/xylS-type domain-containing protein</fullName>
    </recommendedName>
</protein>
<gene>
    <name evidence="5" type="ORF">DYBT9275_01825</name>
</gene>
<sequence length="270" mass="30538">MNHQEFDPPENLRDTIKCFWYDKKEFGEEQSLFEVVPDGFAEIIFHFGSGCSVVREGILQPLPSPFMMGILNKPAQFYTKNSLELVGVRCYPWTVFDLLELPADKQELRTFTHPISRLQGTLAELIREGKVEETVARLEAYSLELRSQISTDSMLFKAGMAMRQASGTLPVAQVAAAAHTTVRTLERRFRESSGHTVKDVSSLLRFEQARNYLWLHPNTNLAGLAHELGYSDQSHLSREFKRYSGTTPAVFAKNADKLAMNDLLATFVNS</sequence>
<name>A0A916JAZ1_9BACT</name>
<dbReference type="Proteomes" id="UP000680038">
    <property type="component" value="Unassembled WGS sequence"/>
</dbReference>
<keyword evidence="3" id="KW-0804">Transcription</keyword>
<dbReference type="AlphaFoldDB" id="A0A916JAZ1"/>
<evidence type="ECO:0000313" key="5">
    <source>
        <dbReference type="EMBL" id="CAG4997655.1"/>
    </source>
</evidence>
<dbReference type="SMART" id="SM00342">
    <property type="entry name" value="HTH_ARAC"/>
    <property type="match status" value="1"/>
</dbReference>
<proteinExistence type="predicted"/>
<dbReference type="InterPro" id="IPR050204">
    <property type="entry name" value="AraC_XylS_family_regulators"/>
</dbReference>
<organism evidence="5 6">
    <name type="scientific">Dyadobacter helix</name>
    <dbReference type="NCBI Taxonomy" id="2822344"/>
    <lineage>
        <taxon>Bacteria</taxon>
        <taxon>Pseudomonadati</taxon>
        <taxon>Bacteroidota</taxon>
        <taxon>Cytophagia</taxon>
        <taxon>Cytophagales</taxon>
        <taxon>Spirosomataceae</taxon>
        <taxon>Dyadobacter</taxon>
    </lineage>
</organism>
<accession>A0A916JAZ1</accession>
<feature type="domain" description="HTH araC/xylS-type" evidence="4">
    <location>
        <begin position="171"/>
        <end position="254"/>
    </location>
</feature>